<keyword evidence="2" id="KW-0732">Signal</keyword>
<keyword evidence="4" id="KW-0449">Lipoprotein</keyword>
<dbReference type="AlphaFoldDB" id="A0A2N8U2M3"/>
<evidence type="ECO:0000256" key="2">
    <source>
        <dbReference type="SAM" id="SignalP"/>
    </source>
</evidence>
<feature type="signal peptide" evidence="2">
    <location>
        <begin position="1"/>
        <end position="23"/>
    </location>
</feature>
<proteinExistence type="predicted"/>
<evidence type="ECO:0000313" key="5">
    <source>
        <dbReference type="Proteomes" id="UP000233776"/>
    </source>
</evidence>
<reference evidence="4 5" key="1">
    <citation type="submission" date="2016-06" db="EMBL/GenBank/DDBJ databases">
        <authorList>
            <person name="Kjaerup R.B."/>
            <person name="Dalgaard T.S."/>
            <person name="Juul-Madsen H.R."/>
        </authorList>
    </citation>
    <scope>NUCLEOTIDE SEQUENCE [LARGE SCALE GENOMIC DNA]</scope>
    <source>
        <strain evidence="4">JF4278</strain>
    </source>
</reference>
<gene>
    <name evidence="4" type="ORF">MBOVJF4278_00504</name>
</gene>
<sequence>MRITKKLLLISSSASLFSSLLIAAKCNNDSSKNKSNDDKKIGLLSDDQFEKLINNTNNLNDIAQLTFSSNFGQSKSLDKTLPTEIEENPGNLKISVNNKYSDSITVTVNGAKTDKDASRNISNIKGEVSVYVGFKNKSTGKEIYKNFILKGLARNPVGADHNGRLSGDPLAAIGGQQGYLDYHKKTQTERFEKDNNEYVNRLKGMLSRDGGKEVDFKTFMGIKTTEEQIKKFNETAKLVNFDSYENAALKGFTIPVYENGSTSNPKLKVYDAPEVPKGPSPIDTIGRNIYRSNGLARTLLNETYKTIAEQTFQVSFTTLKDFEDEIKEAEKLKEDSKKWTTEQFQQFTFKDRAALKANYETNLYKLELEIKSQSPEALRGLEQSFAERKKKLKENYEAEDARLEKLDSSELAKEMDKRIAEYNKLKEEKRTYSSVSGTMWIMDFMLPENSGKGATKFYFGTNSHVAKGLTNKTTKFSVSRLNENVGVGSHFRLNDLDDRFTRFSFDNVEKDAINVIFQATDFLDSKPSDFLESSQKAKFGDVEEFMDFAVIEIDFEKILENKTKNFSAISNNKNHSSNYLNKSTEDIVKLITNNYESKKDKHIKFRSESYLKDYSKIDRPIILDTKKKEEVKKFNDLDSLYILGYPSATGDYFLENYIDEDQQKVVKTNFSMWINADEKYYKNVSAQEGAPSNHPKENLERGEFLSYEIGYRSFIDKPGLTDGFLAASRTGNDLYTINGKKYFNYGLHIMPRSYVPYGGASGSSVRNKNNELIAVFHTANNSAKTGLAATFRSYGYDYKGLFGDYKLPAYDLIYGGAPGQKNSYRDALEKKYKKNGKQYKTNLFQKGFSKDQIPQQFKFNETSSTTVDK</sequence>
<evidence type="ECO:0000259" key="3">
    <source>
        <dbReference type="Pfam" id="PF01732"/>
    </source>
</evidence>
<dbReference type="EMBL" id="LT578453">
    <property type="protein sequence ID" value="SBO46276.1"/>
    <property type="molecule type" value="Genomic_DNA"/>
</dbReference>
<dbReference type="NCBIfam" id="NF045842">
    <property type="entry name" value="MIP_near_MIB"/>
    <property type="match status" value="1"/>
</dbReference>
<accession>A0A2N8U2M3</accession>
<evidence type="ECO:0000313" key="4">
    <source>
        <dbReference type="EMBL" id="SBO46276.1"/>
    </source>
</evidence>
<dbReference type="Pfam" id="PF01732">
    <property type="entry name" value="Mycop_pep_DUF31"/>
    <property type="match status" value="1"/>
</dbReference>
<dbReference type="Gene3D" id="3.10.450.270">
    <property type="match status" value="1"/>
</dbReference>
<dbReference type="InterPro" id="IPR022382">
    <property type="entry name" value="Mycoplasma_peptidase_DUF31"/>
</dbReference>
<dbReference type="NCBIfam" id="NF045841">
    <property type="entry name" value="Ig_SerProt_MIP"/>
    <property type="match status" value="1"/>
</dbReference>
<feature type="domain" description="DUF31" evidence="3">
    <location>
        <begin position="301"/>
        <end position="778"/>
    </location>
</feature>
<dbReference type="Proteomes" id="UP000233776">
    <property type="component" value="Chromosome I"/>
</dbReference>
<name>A0A2N8U2M3_MYCBV</name>
<organism evidence="4 5">
    <name type="scientific">Mycoplasmopsis bovis</name>
    <name type="common">Mycoplasma bovis</name>
    <dbReference type="NCBI Taxonomy" id="28903"/>
    <lineage>
        <taxon>Bacteria</taxon>
        <taxon>Bacillati</taxon>
        <taxon>Mycoplasmatota</taxon>
        <taxon>Mycoplasmoidales</taxon>
        <taxon>Metamycoplasmataceae</taxon>
        <taxon>Mycoplasmopsis</taxon>
    </lineage>
</organism>
<feature type="coiled-coil region" evidence="1">
    <location>
        <begin position="386"/>
        <end position="428"/>
    </location>
</feature>
<dbReference type="RefSeq" id="WP_075271115.1">
    <property type="nucleotide sequence ID" value="NZ_CP022586.1"/>
</dbReference>
<feature type="chain" id="PRO_5041065022" evidence="2">
    <location>
        <begin position="24"/>
        <end position="869"/>
    </location>
</feature>
<evidence type="ECO:0000256" key="1">
    <source>
        <dbReference type="SAM" id="Coils"/>
    </source>
</evidence>
<keyword evidence="1" id="KW-0175">Coiled coil</keyword>
<protein>
    <submittedName>
        <fullName evidence="4">Membrane-associated lipoprotein</fullName>
    </submittedName>
</protein>